<dbReference type="InterPro" id="IPR036282">
    <property type="entry name" value="Glutathione-S-Trfase_C_sf"/>
</dbReference>
<dbReference type="InterPro" id="IPR010987">
    <property type="entry name" value="Glutathione-S-Trfase_C-like"/>
</dbReference>
<sequence length="214" mass="23670">MAEGLTLYGFRHSVYTRIVRMALLETGLEAEYVETNPFADPPDEVLGRVTLFDHVPVLAHGRFTLTETGAILRYLDKISARPTRVPRDAAAAARMDQIIGITDAYFYRPGIRKVFAQGWYRPYIGETSNAQLIAEGLEEVGPALITLDRIAQEGLQLAEGHFSLADIHLAPMLAYFTLVPQGVAAVARYAGLHMWWERTKGRASVVATDPFGGH</sequence>
<name>A0A927HFV8_9RHOB</name>
<evidence type="ECO:0000313" key="4">
    <source>
        <dbReference type="Proteomes" id="UP000635142"/>
    </source>
</evidence>
<evidence type="ECO:0000259" key="1">
    <source>
        <dbReference type="PROSITE" id="PS50404"/>
    </source>
</evidence>
<organism evidence="3 4">
    <name type="scientific">Sulfitobacter aestuariivivens</name>
    <dbReference type="NCBI Taxonomy" id="2766981"/>
    <lineage>
        <taxon>Bacteria</taxon>
        <taxon>Pseudomonadati</taxon>
        <taxon>Pseudomonadota</taxon>
        <taxon>Alphaproteobacteria</taxon>
        <taxon>Rhodobacterales</taxon>
        <taxon>Roseobacteraceae</taxon>
        <taxon>Sulfitobacter</taxon>
    </lineage>
</organism>
<dbReference type="CDD" id="cd00570">
    <property type="entry name" value="GST_N_family"/>
    <property type="match status" value="1"/>
</dbReference>
<keyword evidence="4" id="KW-1185">Reference proteome</keyword>
<gene>
    <name evidence="3" type="ORF">H9Q16_13040</name>
</gene>
<protein>
    <submittedName>
        <fullName evidence="3">Glutathione S-transferase family protein</fullName>
    </submittedName>
</protein>
<dbReference type="AlphaFoldDB" id="A0A927HFV8"/>
<dbReference type="Pfam" id="PF13417">
    <property type="entry name" value="GST_N_3"/>
    <property type="match status" value="1"/>
</dbReference>
<dbReference type="SFLD" id="SFLDS00019">
    <property type="entry name" value="Glutathione_Transferase_(cytos"/>
    <property type="match status" value="1"/>
</dbReference>
<proteinExistence type="predicted"/>
<evidence type="ECO:0000313" key="3">
    <source>
        <dbReference type="EMBL" id="MBD3664853.1"/>
    </source>
</evidence>
<dbReference type="InterPro" id="IPR036249">
    <property type="entry name" value="Thioredoxin-like_sf"/>
</dbReference>
<dbReference type="SUPFAM" id="SSF47616">
    <property type="entry name" value="GST C-terminal domain-like"/>
    <property type="match status" value="1"/>
</dbReference>
<dbReference type="PANTHER" id="PTHR43968:SF6">
    <property type="entry name" value="GLUTATHIONE S-TRANSFERASE OMEGA"/>
    <property type="match status" value="1"/>
</dbReference>
<dbReference type="PROSITE" id="PS50405">
    <property type="entry name" value="GST_CTER"/>
    <property type="match status" value="1"/>
</dbReference>
<dbReference type="Pfam" id="PF13410">
    <property type="entry name" value="GST_C_2"/>
    <property type="match status" value="1"/>
</dbReference>
<dbReference type="GO" id="GO:0005737">
    <property type="term" value="C:cytoplasm"/>
    <property type="evidence" value="ECO:0007669"/>
    <property type="project" value="TreeGrafter"/>
</dbReference>
<dbReference type="PROSITE" id="PS50404">
    <property type="entry name" value="GST_NTER"/>
    <property type="match status" value="1"/>
</dbReference>
<evidence type="ECO:0000259" key="2">
    <source>
        <dbReference type="PROSITE" id="PS50405"/>
    </source>
</evidence>
<reference evidence="3" key="1">
    <citation type="submission" date="2020-08" db="EMBL/GenBank/DDBJ databases">
        <title>Sulfitobacter aestuariivivens sp. nov., isolated from a tidal flat.</title>
        <authorList>
            <person name="Park S."/>
            <person name="Yoon J.-H."/>
        </authorList>
    </citation>
    <scope>NUCLEOTIDE SEQUENCE</scope>
    <source>
        <strain evidence="3">TSTF-M16</strain>
    </source>
</reference>
<feature type="domain" description="GST C-terminal" evidence="2">
    <location>
        <begin position="88"/>
        <end position="214"/>
    </location>
</feature>
<dbReference type="EMBL" id="JACTAG010000002">
    <property type="protein sequence ID" value="MBD3664853.1"/>
    <property type="molecule type" value="Genomic_DNA"/>
</dbReference>
<dbReference type="InterPro" id="IPR040079">
    <property type="entry name" value="Glutathione_S-Trfase"/>
</dbReference>
<accession>A0A927HFV8</accession>
<dbReference type="RefSeq" id="WP_191075864.1">
    <property type="nucleotide sequence ID" value="NZ_JACTAG010000002.1"/>
</dbReference>
<comment type="caution">
    <text evidence="3">The sequence shown here is derived from an EMBL/GenBank/DDBJ whole genome shotgun (WGS) entry which is preliminary data.</text>
</comment>
<dbReference type="InterPro" id="IPR050983">
    <property type="entry name" value="GST_Omega/HSP26"/>
</dbReference>
<feature type="domain" description="GST N-terminal" evidence="1">
    <location>
        <begin position="3"/>
        <end position="83"/>
    </location>
</feature>
<dbReference type="SFLD" id="SFLDG00358">
    <property type="entry name" value="Main_(cytGST)"/>
    <property type="match status" value="1"/>
</dbReference>
<dbReference type="Gene3D" id="1.20.1050.10">
    <property type="match status" value="1"/>
</dbReference>
<dbReference type="CDD" id="cd00299">
    <property type="entry name" value="GST_C_family"/>
    <property type="match status" value="1"/>
</dbReference>
<dbReference type="Proteomes" id="UP000635142">
    <property type="component" value="Unassembled WGS sequence"/>
</dbReference>
<dbReference type="Gene3D" id="3.40.30.10">
    <property type="entry name" value="Glutaredoxin"/>
    <property type="match status" value="1"/>
</dbReference>
<dbReference type="InterPro" id="IPR004045">
    <property type="entry name" value="Glutathione_S-Trfase_N"/>
</dbReference>
<dbReference type="SUPFAM" id="SSF52833">
    <property type="entry name" value="Thioredoxin-like"/>
    <property type="match status" value="1"/>
</dbReference>
<dbReference type="PANTHER" id="PTHR43968">
    <property type="match status" value="1"/>
</dbReference>